<keyword evidence="2" id="KW-1185">Reference proteome</keyword>
<proteinExistence type="predicted"/>
<gene>
    <name evidence="1" type="ORF">MSG28_001374</name>
</gene>
<comment type="caution">
    <text evidence="1">The sequence shown here is derived from an EMBL/GenBank/DDBJ whole genome shotgun (WGS) entry which is preliminary data.</text>
</comment>
<evidence type="ECO:0000313" key="2">
    <source>
        <dbReference type="Proteomes" id="UP001064048"/>
    </source>
</evidence>
<sequence>MIKSTFKSRIASYRVFSRAPILTPAEFLTEEWLRQQYQAAGRLVRRERAIARKERLENDPWEDESLQIDRMFSEPYLLFYDGYLAHGVYLASVVWVPGGCRVRPAGESDEESDEESDDGFELYS</sequence>
<dbReference type="Proteomes" id="UP001064048">
    <property type="component" value="Chromosome 2"/>
</dbReference>
<reference evidence="1 2" key="1">
    <citation type="journal article" date="2022" name="Genome Biol. Evol.">
        <title>The Spruce Budworm Genome: Reconstructing the Evolutionary History of Antifreeze Proteins.</title>
        <authorList>
            <person name="Beliveau C."/>
            <person name="Gagne P."/>
            <person name="Picq S."/>
            <person name="Vernygora O."/>
            <person name="Keeling C.I."/>
            <person name="Pinkney K."/>
            <person name="Doucet D."/>
            <person name="Wen F."/>
            <person name="Johnston J.S."/>
            <person name="Maaroufi H."/>
            <person name="Boyle B."/>
            <person name="Laroche J."/>
            <person name="Dewar K."/>
            <person name="Juretic N."/>
            <person name="Blackburn G."/>
            <person name="Nisole A."/>
            <person name="Brunet B."/>
            <person name="Brandao M."/>
            <person name="Lumley L."/>
            <person name="Duan J."/>
            <person name="Quan G."/>
            <person name="Lucarotti C.J."/>
            <person name="Roe A.D."/>
            <person name="Sperling F.A.H."/>
            <person name="Levesque R.C."/>
            <person name="Cusson M."/>
        </authorList>
    </citation>
    <scope>NUCLEOTIDE SEQUENCE [LARGE SCALE GENOMIC DNA]</scope>
    <source>
        <strain evidence="1">Glfc:IPQL:Cfum</strain>
    </source>
</reference>
<evidence type="ECO:0000313" key="1">
    <source>
        <dbReference type="EMBL" id="KAI8439915.1"/>
    </source>
</evidence>
<dbReference type="EMBL" id="CM046102">
    <property type="protein sequence ID" value="KAI8439915.1"/>
    <property type="molecule type" value="Genomic_DNA"/>
</dbReference>
<protein>
    <submittedName>
        <fullName evidence="1">Uncharacterized protein</fullName>
    </submittedName>
</protein>
<organism evidence="1 2">
    <name type="scientific">Choristoneura fumiferana</name>
    <name type="common">Spruce budworm moth</name>
    <name type="synonym">Archips fumiferana</name>
    <dbReference type="NCBI Taxonomy" id="7141"/>
    <lineage>
        <taxon>Eukaryota</taxon>
        <taxon>Metazoa</taxon>
        <taxon>Ecdysozoa</taxon>
        <taxon>Arthropoda</taxon>
        <taxon>Hexapoda</taxon>
        <taxon>Insecta</taxon>
        <taxon>Pterygota</taxon>
        <taxon>Neoptera</taxon>
        <taxon>Endopterygota</taxon>
        <taxon>Lepidoptera</taxon>
        <taxon>Glossata</taxon>
        <taxon>Ditrysia</taxon>
        <taxon>Tortricoidea</taxon>
        <taxon>Tortricidae</taxon>
        <taxon>Tortricinae</taxon>
        <taxon>Choristoneura</taxon>
    </lineage>
</organism>
<accession>A0ACC0KUC8</accession>
<name>A0ACC0KUC8_CHOFU</name>